<dbReference type="EMBL" id="SAXU01000001">
    <property type="protein sequence ID" value="TXJ21524.1"/>
    <property type="molecule type" value="Genomic_DNA"/>
</dbReference>
<evidence type="ECO:0000313" key="2">
    <source>
        <dbReference type="EMBL" id="TXJ21524.1"/>
    </source>
</evidence>
<gene>
    <name evidence="2" type="ORF">EPJ79_10500</name>
</gene>
<sequence>MGLFDFLKKNSDDDEIISVDLNSYEEEPSNWFENILDNASNAVKNFTGENERREIVEETKQEYIKSREEIEDIVYKLNNTIDEFNGKILELNLIRGNRVKLNVEKLGSFLSTFGNIKDMSEYSEEKKKIFIKIPSRLFEEVEDYIEDIDWSNDEVFCRTFFQGGIFAAIFTRRQNIKMLERLEEFKNSVIDKKDKLNNKIKMIKKVDMRICDLYIEIIEKISDYIKLKIIPQIEVIQSFLECESVKNVYIADTKAKTIENVEYETDIKLYDNTIYQKHFNFIRNAFWFYILSANIYSSPVLTKLLKNKRLTKDDIKELEGQKLLCQKQMKFLENNKI</sequence>
<dbReference type="AlphaFoldDB" id="A0A5C8D7W6"/>
<evidence type="ECO:0000256" key="1">
    <source>
        <dbReference type="SAM" id="Coils"/>
    </source>
</evidence>
<evidence type="ECO:0000313" key="3">
    <source>
        <dbReference type="Proteomes" id="UP000324638"/>
    </source>
</evidence>
<keyword evidence="1" id="KW-0175">Coiled coil</keyword>
<comment type="caution">
    <text evidence="2">The sequence shown here is derived from an EMBL/GenBank/DDBJ whole genome shotgun (WGS) entry which is preliminary data.</text>
</comment>
<reference evidence="2 3" key="1">
    <citation type="journal article" date="1992" name="Lakartidningen">
        <title>[Penicillin V and not amoxicillin is the first choice preparation in acute otitis].</title>
        <authorList>
            <person name="Kamme C."/>
            <person name="Lundgren K."/>
            <person name="Prellner K."/>
        </authorList>
    </citation>
    <scope>NUCLEOTIDE SEQUENCE [LARGE SCALE GENOMIC DNA]</scope>
    <source>
        <strain evidence="2 3">513A</strain>
    </source>
</reference>
<proteinExistence type="predicted"/>
<dbReference type="Proteomes" id="UP000324638">
    <property type="component" value="Unassembled WGS sequence"/>
</dbReference>
<accession>A0A5C8D7W6</accession>
<dbReference type="RefSeq" id="WP_147739446.1">
    <property type="nucleotide sequence ID" value="NZ_SAXU01000001.1"/>
</dbReference>
<name>A0A5C8D7W6_9SPIR</name>
<organism evidence="2 3">
    <name type="scientific">Brachyspira aalborgi</name>
    <dbReference type="NCBI Taxonomy" id="29522"/>
    <lineage>
        <taxon>Bacteria</taxon>
        <taxon>Pseudomonadati</taxon>
        <taxon>Spirochaetota</taxon>
        <taxon>Spirochaetia</taxon>
        <taxon>Brachyspirales</taxon>
        <taxon>Brachyspiraceae</taxon>
        <taxon>Brachyspira</taxon>
    </lineage>
</organism>
<protein>
    <submittedName>
        <fullName evidence="2">Uncharacterized protein</fullName>
    </submittedName>
</protein>
<feature type="coiled-coil region" evidence="1">
    <location>
        <begin position="301"/>
        <end position="335"/>
    </location>
</feature>